<dbReference type="Pfam" id="PF18543">
    <property type="entry name" value="ID"/>
    <property type="match status" value="1"/>
</dbReference>
<comment type="catalytic activity">
    <reaction evidence="7">
        <text>L-tyrosyl-[protein] + ATP = O-(5'-adenylyl)-L-tyrosyl-[protein] + diphosphate</text>
        <dbReference type="Rhea" id="RHEA:54288"/>
        <dbReference type="Rhea" id="RHEA-COMP:10136"/>
        <dbReference type="Rhea" id="RHEA-COMP:13846"/>
        <dbReference type="ChEBI" id="CHEBI:30616"/>
        <dbReference type="ChEBI" id="CHEBI:33019"/>
        <dbReference type="ChEBI" id="CHEBI:46858"/>
        <dbReference type="ChEBI" id="CHEBI:83624"/>
        <dbReference type="EC" id="2.7.7.108"/>
    </reaction>
</comment>
<dbReference type="RefSeq" id="WP_100128967.1">
    <property type="nucleotide sequence ID" value="NZ_CADDYI010000009.1"/>
</dbReference>
<dbReference type="SUPFAM" id="SSF140931">
    <property type="entry name" value="Fic-like"/>
    <property type="match status" value="1"/>
</dbReference>
<protein>
    <recommendedName>
        <fullName evidence="5">protein adenylyltransferase</fullName>
        <ecNumber evidence="5">2.7.7.108</ecNumber>
    </recommendedName>
</protein>
<keyword evidence="2" id="KW-0548">Nucleotidyltransferase</keyword>
<accession>A0A2M6US57</accession>
<dbReference type="InterPro" id="IPR040548">
    <property type="entry name" value="BepA_ID"/>
</dbReference>
<dbReference type="InterPro" id="IPR003812">
    <property type="entry name" value="Fido"/>
</dbReference>
<evidence type="ECO:0000256" key="7">
    <source>
        <dbReference type="ARBA" id="ARBA00048696"/>
    </source>
</evidence>
<dbReference type="InterPro" id="IPR036597">
    <property type="entry name" value="Fido-like_dom_sf"/>
</dbReference>
<dbReference type="EMBL" id="NJGE01000009">
    <property type="protein sequence ID" value="PIT69012.1"/>
    <property type="molecule type" value="Genomic_DNA"/>
</dbReference>
<dbReference type="GO" id="GO:0070733">
    <property type="term" value="F:AMPylase activity"/>
    <property type="evidence" value="ECO:0007669"/>
    <property type="project" value="UniProtKB-EC"/>
</dbReference>
<feature type="domain" description="Fido" evidence="8">
    <location>
        <begin position="61"/>
        <end position="214"/>
    </location>
</feature>
<dbReference type="PANTHER" id="PTHR39560:SF1">
    <property type="entry name" value="PROTEIN ADENYLYLTRANSFERASE FIC-RELATED"/>
    <property type="match status" value="1"/>
</dbReference>
<name>A0A2M6US57_9HYPH</name>
<reference evidence="9 10" key="1">
    <citation type="submission" date="2017-06" db="EMBL/GenBank/DDBJ databases">
        <title>Draft genome of Bartonella tribocorum strain L103, isolated from a rodent in Laos.</title>
        <authorList>
            <person name="Hadjadj L."/>
            <person name="Jiyipong T."/>
            <person name="Morand S."/>
            <person name="Diene S.M."/>
            <person name="Rolain J.-M."/>
        </authorList>
    </citation>
    <scope>NUCLEOTIDE SEQUENCE [LARGE SCALE GENOMIC DNA]</scope>
    <source>
        <strain evidence="9 10">L103</strain>
    </source>
</reference>
<evidence type="ECO:0000256" key="4">
    <source>
        <dbReference type="ARBA" id="ARBA00022840"/>
    </source>
</evidence>
<keyword evidence="3" id="KW-0547">Nucleotide-binding</keyword>
<sequence>MPKAKEKTKGIPSPHNYIYLGTQILKNIYGATDLKYFLEKCSHDRQKAMINLRAEPLPEYFDSTYLCHIHQQLFKNTFVWAGHLRHIPFAFTDDIIAVMPEMKRMEWGNNFATGEKIPELLQKLDQTLVEKDNLQGLTRTEFVKEATSLFHSLHKIHPFIDGNEHTEQVFFERLAKAAGHQLDFSLATQKRMMAACSEAMQYNNTQPLKDLFEDISNPPKIRLLKEFMNHINNTGGNVDDRLVMATKAGETYMGTYKGCYSECFVIDMQGTLVIGDKDDLTPERLKSLKLGDTITFTAPNSKELENILIPKETLAPLTKSECAKMVTQTAHVLAAQKQIRQCAKAVYGDANTLNEQIEEIIENPELSQQLADQIKQTPHSIFPLAGLSICGLQNPARVNARNHLDALSTAVANYGDIVERTYHLITRDHKIKQEHLGKAVEKPSQNLQNIFALSPEQQREILSQFPQLYKELRTFICCLEHRLLSNEWSAITNKDYETLAQSIGISEQKAREITDTVQKARNAHSQLYTRTQNRSNALAMAS</sequence>
<dbReference type="GO" id="GO:0051302">
    <property type="term" value="P:regulation of cell division"/>
    <property type="evidence" value="ECO:0007669"/>
    <property type="project" value="TreeGrafter"/>
</dbReference>
<keyword evidence="1 9" id="KW-0808">Transferase</keyword>
<dbReference type="Gene3D" id="1.10.3290.10">
    <property type="entry name" value="Fido-like domain"/>
    <property type="match status" value="1"/>
</dbReference>
<evidence type="ECO:0000259" key="8">
    <source>
        <dbReference type="PROSITE" id="PS51459"/>
    </source>
</evidence>
<evidence type="ECO:0000256" key="3">
    <source>
        <dbReference type="ARBA" id="ARBA00022741"/>
    </source>
</evidence>
<evidence type="ECO:0000256" key="6">
    <source>
        <dbReference type="ARBA" id="ARBA00047939"/>
    </source>
</evidence>
<dbReference type="Proteomes" id="UP000229839">
    <property type="component" value="Unassembled WGS sequence"/>
</dbReference>
<evidence type="ECO:0000313" key="10">
    <source>
        <dbReference type="Proteomes" id="UP000229839"/>
    </source>
</evidence>
<organism evidence="9 10">
    <name type="scientific">Bartonella tribocorum</name>
    <dbReference type="NCBI Taxonomy" id="85701"/>
    <lineage>
        <taxon>Bacteria</taxon>
        <taxon>Pseudomonadati</taxon>
        <taxon>Pseudomonadota</taxon>
        <taxon>Alphaproteobacteria</taxon>
        <taxon>Hyphomicrobiales</taxon>
        <taxon>Bartonellaceae</taxon>
        <taxon>Bartonella</taxon>
    </lineage>
</organism>
<evidence type="ECO:0000256" key="1">
    <source>
        <dbReference type="ARBA" id="ARBA00022679"/>
    </source>
</evidence>
<comment type="catalytic activity">
    <reaction evidence="6">
        <text>L-threonyl-[protein] + ATP = 3-O-(5'-adenylyl)-L-threonyl-[protein] + diphosphate</text>
        <dbReference type="Rhea" id="RHEA:54292"/>
        <dbReference type="Rhea" id="RHEA-COMP:11060"/>
        <dbReference type="Rhea" id="RHEA-COMP:13847"/>
        <dbReference type="ChEBI" id="CHEBI:30013"/>
        <dbReference type="ChEBI" id="CHEBI:30616"/>
        <dbReference type="ChEBI" id="CHEBI:33019"/>
        <dbReference type="ChEBI" id="CHEBI:138113"/>
        <dbReference type="EC" id="2.7.7.108"/>
    </reaction>
</comment>
<dbReference type="OrthoDB" id="7926176at2"/>
<dbReference type="AlphaFoldDB" id="A0A2M6US57"/>
<dbReference type="Pfam" id="PF02661">
    <property type="entry name" value="Fic"/>
    <property type="match status" value="1"/>
</dbReference>
<comment type="caution">
    <text evidence="9">The sequence shown here is derived from an EMBL/GenBank/DDBJ whole genome shotgun (WGS) entry which is preliminary data.</text>
</comment>
<dbReference type="InterPro" id="IPR012340">
    <property type="entry name" value="NA-bd_OB-fold"/>
</dbReference>
<keyword evidence="4" id="KW-0067">ATP-binding</keyword>
<evidence type="ECO:0000313" key="9">
    <source>
        <dbReference type="EMBL" id="PIT69012.1"/>
    </source>
</evidence>
<dbReference type="Gene3D" id="2.40.50.140">
    <property type="entry name" value="Nucleic acid-binding proteins"/>
    <property type="match status" value="1"/>
</dbReference>
<dbReference type="GO" id="GO:0005524">
    <property type="term" value="F:ATP binding"/>
    <property type="evidence" value="ECO:0007669"/>
    <property type="project" value="UniProtKB-KW"/>
</dbReference>
<dbReference type="PANTHER" id="PTHR39560">
    <property type="entry name" value="PROTEIN ADENYLYLTRANSFERASE FIC-RELATED"/>
    <property type="match status" value="1"/>
</dbReference>
<dbReference type="EC" id="2.7.7.108" evidence="5"/>
<dbReference type="PROSITE" id="PS51459">
    <property type="entry name" value="FIDO"/>
    <property type="match status" value="1"/>
</dbReference>
<evidence type="ECO:0000256" key="5">
    <source>
        <dbReference type="ARBA" id="ARBA00034531"/>
    </source>
</evidence>
<evidence type="ECO:0000256" key="2">
    <source>
        <dbReference type="ARBA" id="ARBA00022695"/>
    </source>
</evidence>
<gene>
    <name evidence="9" type="ORF">CER18_04920</name>
</gene>
<dbReference type="NCBIfam" id="NF033856">
    <property type="entry name" value="T4SS_effec_BID"/>
    <property type="match status" value="1"/>
</dbReference>
<proteinExistence type="predicted"/>